<dbReference type="Proteomes" id="UP001362999">
    <property type="component" value="Unassembled WGS sequence"/>
</dbReference>
<evidence type="ECO:0000313" key="2">
    <source>
        <dbReference type="EMBL" id="KAK7041183.1"/>
    </source>
</evidence>
<reference evidence="2 3" key="1">
    <citation type="journal article" date="2024" name="J Genomics">
        <title>Draft genome sequencing and assembly of Favolaschia claudopus CIRM-BRFM 2984 isolated from oak limbs.</title>
        <authorList>
            <person name="Navarro D."/>
            <person name="Drula E."/>
            <person name="Chaduli D."/>
            <person name="Cazenave R."/>
            <person name="Ahrendt S."/>
            <person name="Wang J."/>
            <person name="Lipzen A."/>
            <person name="Daum C."/>
            <person name="Barry K."/>
            <person name="Grigoriev I.V."/>
            <person name="Favel A."/>
            <person name="Rosso M.N."/>
            <person name="Martin F."/>
        </authorList>
    </citation>
    <scope>NUCLEOTIDE SEQUENCE [LARGE SCALE GENOMIC DNA]</scope>
    <source>
        <strain evidence="2 3">CIRM-BRFM 2984</strain>
    </source>
</reference>
<proteinExistence type="predicted"/>
<feature type="transmembrane region" description="Helical" evidence="1">
    <location>
        <begin position="40"/>
        <end position="60"/>
    </location>
</feature>
<evidence type="ECO:0000313" key="3">
    <source>
        <dbReference type="Proteomes" id="UP001362999"/>
    </source>
</evidence>
<accession>A0AAW0CTD9</accession>
<organism evidence="2 3">
    <name type="scientific">Favolaschia claudopus</name>
    <dbReference type="NCBI Taxonomy" id="2862362"/>
    <lineage>
        <taxon>Eukaryota</taxon>
        <taxon>Fungi</taxon>
        <taxon>Dikarya</taxon>
        <taxon>Basidiomycota</taxon>
        <taxon>Agaricomycotina</taxon>
        <taxon>Agaricomycetes</taxon>
        <taxon>Agaricomycetidae</taxon>
        <taxon>Agaricales</taxon>
        <taxon>Marasmiineae</taxon>
        <taxon>Mycenaceae</taxon>
        <taxon>Favolaschia</taxon>
    </lineage>
</organism>
<name>A0AAW0CTD9_9AGAR</name>
<protein>
    <submittedName>
        <fullName evidence="2">Uncharacterized protein</fullName>
    </submittedName>
</protein>
<feature type="transmembrane region" description="Helical" evidence="1">
    <location>
        <begin position="12"/>
        <end position="28"/>
    </location>
</feature>
<sequence length="61" mass="6776">MAMHADHLGPQGVLCLQFAGYLGVLIVARARRMLSNPSSIWCFIPGIFFVSKLFSVSKVYM</sequence>
<comment type="caution">
    <text evidence="2">The sequence shown here is derived from an EMBL/GenBank/DDBJ whole genome shotgun (WGS) entry which is preliminary data.</text>
</comment>
<dbReference type="AlphaFoldDB" id="A0AAW0CTD9"/>
<keyword evidence="1" id="KW-0812">Transmembrane</keyword>
<keyword evidence="1" id="KW-0472">Membrane</keyword>
<dbReference type="EMBL" id="JAWWNJ010000014">
    <property type="protein sequence ID" value="KAK7041183.1"/>
    <property type="molecule type" value="Genomic_DNA"/>
</dbReference>
<evidence type="ECO:0000256" key="1">
    <source>
        <dbReference type="SAM" id="Phobius"/>
    </source>
</evidence>
<gene>
    <name evidence="2" type="ORF">R3P38DRAFT_2893515</name>
</gene>
<keyword evidence="3" id="KW-1185">Reference proteome</keyword>
<keyword evidence="1" id="KW-1133">Transmembrane helix</keyword>